<name>A0A5J4W9H8_9EUKA</name>
<protein>
    <submittedName>
        <fullName evidence="2">Uncharacterized protein</fullName>
    </submittedName>
</protein>
<organism evidence="2 3">
    <name type="scientific">Streblomastix strix</name>
    <dbReference type="NCBI Taxonomy" id="222440"/>
    <lineage>
        <taxon>Eukaryota</taxon>
        <taxon>Metamonada</taxon>
        <taxon>Preaxostyla</taxon>
        <taxon>Oxymonadida</taxon>
        <taxon>Streblomastigidae</taxon>
        <taxon>Streblomastix</taxon>
    </lineage>
</organism>
<dbReference type="AlphaFoldDB" id="A0A5J4W9H8"/>
<feature type="compositionally biased region" description="Low complexity" evidence="1">
    <location>
        <begin position="10"/>
        <end position="24"/>
    </location>
</feature>
<feature type="compositionally biased region" description="Polar residues" evidence="1">
    <location>
        <begin position="25"/>
        <end position="37"/>
    </location>
</feature>
<gene>
    <name evidence="2" type="ORF">EZS28_012892</name>
</gene>
<accession>A0A5J4W9H8</accession>
<evidence type="ECO:0000313" key="2">
    <source>
        <dbReference type="EMBL" id="KAA6391578.1"/>
    </source>
</evidence>
<proteinExistence type="predicted"/>
<dbReference type="Proteomes" id="UP000324800">
    <property type="component" value="Unassembled WGS sequence"/>
</dbReference>
<sequence>MIQQSIFSETAKQQQQTTSAKVQQRIVSPLSSMNNIGMNKDKPSNLTQQHGTPTQKPVHSSGVKQLKMKIERELKKLKLNQQIQQQDNRDLNIKDAAIPDIQGTV</sequence>
<feature type="compositionally biased region" description="Polar residues" evidence="1">
    <location>
        <begin position="44"/>
        <end position="58"/>
    </location>
</feature>
<evidence type="ECO:0000313" key="3">
    <source>
        <dbReference type="Proteomes" id="UP000324800"/>
    </source>
</evidence>
<reference evidence="2 3" key="1">
    <citation type="submission" date="2019-03" db="EMBL/GenBank/DDBJ databases">
        <title>Single cell metagenomics reveals metabolic interactions within the superorganism composed of flagellate Streblomastix strix and complex community of Bacteroidetes bacteria on its surface.</title>
        <authorList>
            <person name="Treitli S.C."/>
            <person name="Kolisko M."/>
            <person name="Husnik F."/>
            <person name="Keeling P."/>
            <person name="Hampl V."/>
        </authorList>
    </citation>
    <scope>NUCLEOTIDE SEQUENCE [LARGE SCALE GENOMIC DNA]</scope>
    <source>
        <strain evidence="2">ST1C</strain>
    </source>
</reference>
<feature type="region of interest" description="Disordered" evidence="1">
    <location>
        <begin position="1"/>
        <end position="63"/>
    </location>
</feature>
<dbReference type="EMBL" id="SNRW01002835">
    <property type="protein sequence ID" value="KAA6391578.1"/>
    <property type="molecule type" value="Genomic_DNA"/>
</dbReference>
<comment type="caution">
    <text evidence="2">The sequence shown here is derived from an EMBL/GenBank/DDBJ whole genome shotgun (WGS) entry which is preliminary data.</text>
</comment>
<evidence type="ECO:0000256" key="1">
    <source>
        <dbReference type="SAM" id="MobiDB-lite"/>
    </source>
</evidence>